<evidence type="ECO:0000256" key="1">
    <source>
        <dbReference type="ARBA" id="ARBA00022691"/>
    </source>
</evidence>
<dbReference type="STRING" id="44010.AWC00_06825"/>
<gene>
    <name evidence="3" type="ORF">MCNS_56480</name>
</gene>
<keyword evidence="4" id="KW-1185">Reference proteome</keyword>
<dbReference type="GO" id="GO:0032259">
    <property type="term" value="P:methylation"/>
    <property type="evidence" value="ECO:0007669"/>
    <property type="project" value="UniProtKB-KW"/>
</dbReference>
<dbReference type="PANTHER" id="PTHR12818:SF0">
    <property type="entry name" value="TRNA (ADENINE(37)-N6)-METHYLTRANSFERASE"/>
    <property type="match status" value="1"/>
</dbReference>
<comment type="similarity">
    <text evidence="2">Belongs to the tRNA methyltransferase O family.</text>
</comment>
<keyword evidence="3" id="KW-0808">Transferase</keyword>
<keyword evidence="1" id="KW-0949">S-adenosyl-L-methionine</keyword>
<accession>A0A1X1TJS1</accession>
<name>A0A1X1TJS1_9MYCO</name>
<dbReference type="Proteomes" id="UP000467385">
    <property type="component" value="Chromosome"/>
</dbReference>
<proteinExistence type="inferred from homology"/>
<dbReference type="PROSITE" id="PS51668">
    <property type="entry name" value="TSAA_2"/>
    <property type="match status" value="1"/>
</dbReference>
<reference evidence="3 4" key="1">
    <citation type="journal article" date="2019" name="Emerg. Microbes Infect.">
        <title>Comprehensive subspecies identification of 175 nontuberculous mycobacteria species based on 7547 genomic profiles.</title>
        <authorList>
            <person name="Matsumoto Y."/>
            <person name="Kinjo T."/>
            <person name="Motooka D."/>
            <person name="Nabeya D."/>
            <person name="Jung N."/>
            <person name="Uechi K."/>
            <person name="Horii T."/>
            <person name="Iida T."/>
            <person name="Fujita J."/>
            <person name="Nakamura S."/>
        </authorList>
    </citation>
    <scope>NUCLEOTIDE SEQUENCE [LARGE SCALE GENOMIC DNA]</scope>
    <source>
        <strain evidence="3 4">JCM 14738</strain>
    </source>
</reference>
<keyword evidence="3" id="KW-0489">Methyltransferase</keyword>
<dbReference type="Gene3D" id="2.40.30.70">
    <property type="entry name" value="YaeB-like"/>
    <property type="match status" value="1"/>
</dbReference>
<dbReference type="InterPro" id="IPR023370">
    <property type="entry name" value="TrmO-like_N"/>
</dbReference>
<dbReference type="RefSeq" id="WP_085231899.1">
    <property type="nucleotide sequence ID" value="NZ_AP022613.1"/>
</dbReference>
<dbReference type="EMBL" id="AP022613">
    <property type="protein sequence ID" value="BBZ42585.1"/>
    <property type="molecule type" value="Genomic_DNA"/>
</dbReference>
<dbReference type="GO" id="GO:0008168">
    <property type="term" value="F:methyltransferase activity"/>
    <property type="evidence" value="ECO:0007669"/>
    <property type="project" value="UniProtKB-KW"/>
</dbReference>
<evidence type="ECO:0000313" key="4">
    <source>
        <dbReference type="Proteomes" id="UP000467385"/>
    </source>
</evidence>
<protein>
    <submittedName>
        <fullName evidence="3">tRNA (N6-threonylcarbamoyladenosine(37)-N6)-methyltransferase TrmO</fullName>
    </submittedName>
</protein>
<dbReference type="Pfam" id="PF01980">
    <property type="entry name" value="TrmO_N"/>
    <property type="match status" value="1"/>
</dbReference>
<evidence type="ECO:0000256" key="2">
    <source>
        <dbReference type="ARBA" id="ARBA00033753"/>
    </source>
</evidence>
<dbReference type="InterPro" id="IPR036413">
    <property type="entry name" value="YaeB-like_sf"/>
</dbReference>
<dbReference type="SUPFAM" id="SSF118196">
    <property type="entry name" value="YaeB-like"/>
    <property type="match status" value="1"/>
</dbReference>
<dbReference type="PANTHER" id="PTHR12818">
    <property type="entry name" value="TRNA (ADENINE(37)-N6)-METHYLTRANSFERASE"/>
    <property type="match status" value="1"/>
</dbReference>
<dbReference type="InterPro" id="IPR036414">
    <property type="entry name" value="YaeB_N_sf"/>
</dbReference>
<organism evidence="3 4">
    <name type="scientific">Mycobacterium conspicuum</name>
    <dbReference type="NCBI Taxonomy" id="44010"/>
    <lineage>
        <taxon>Bacteria</taxon>
        <taxon>Bacillati</taxon>
        <taxon>Actinomycetota</taxon>
        <taxon>Actinomycetes</taxon>
        <taxon>Mycobacteriales</taxon>
        <taxon>Mycobacteriaceae</taxon>
        <taxon>Mycobacterium</taxon>
    </lineage>
</organism>
<evidence type="ECO:0000313" key="3">
    <source>
        <dbReference type="EMBL" id="BBZ42585.1"/>
    </source>
</evidence>
<dbReference type="AlphaFoldDB" id="A0A1X1TJS1"/>
<dbReference type="CDD" id="cd09281">
    <property type="entry name" value="UPF0066"/>
    <property type="match status" value="1"/>
</dbReference>
<dbReference type="InterPro" id="IPR040372">
    <property type="entry name" value="YaeB-like"/>
</dbReference>
<dbReference type="OrthoDB" id="9804309at2"/>
<sequence>MDPRAITIVPIGTVHSTRTEPTDDAWDRETTLIRLSDEFDESALWGLDGFSHIEVIYAFHRVGADDVELAARRPRGNPDWPEVGIFAQRGKNRPNRLGVTTCTLLGVDGLAITVRGLDAIDGTPVIDIKPYMKEFGPRGHVRQPAWATELMGGYWE</sequence>